<dbReference type="Pfam" id="PF00512">
    <property type="entry name" value="HisKA"/>
    <property type="match status" value="1"/>
</dbReference>
<dbReference type="EMBL" id="JAPMLT010000015">
    <property type="protein sequence ID" value="MCX7572021.1"/>
    <property type="molecule type" value="Genomic_DNA"/>
</dbReference>
<dbReference type="Pfam" id="PF02518">
    <property type="entry name" value="HATPase_c"/>
    <property type="match status" value="1"/>
</dbReference>
<evidence type="ECO:0000259" key="11">
    <source>
        <dbReference type="PROSITE" id="PS50113"/>
    </source>
</evidence>
<dbReference type="EC" id="2.7.13.3" evidence="2"/>
<evidence type="ECO:0000256" key="6">
    <source>
        <dbReference type="ARBA" id="ARBA00022777"/>
    </source>
</evidence>
<evidence type="ECO:0000256" key="5">
    <source>
        <dbReference type="ARBA" id="ARBA00022741"/>
    </source>
</evidence>
<dbReference type="InterPro" id="IPR036890">
    <property type="entry name" value="HATPase_C_sf"/>
</dbReference>
<dbReference type="InterPro" id="IPR000014">
    <property type="entry name" value="PAS"/>
</dbReference>
<dbReference type="SMART" id="SM00387">
    <property type="entry name" value="HATPase_c"/>
    <property type="match status" value="1"/>
</dbReference>
<comment type="caution">
    <text evidence="12">The sequence shown here is derived from an EMBL/GenBank/DDBJ whole genome shotgun (WGS) entry which is preliminary data.</text>
</comment>
<dbReference type="InterPro" id="IPR035965">
    <property type="entry name" value="PAS-like_dom_sf"/>
</dbReference>
<keyword evidence="13" id="KW-1185">Reference proteome</keyword>
<dbReference type="Gene3D" id="3.30.565.10">
    <property type="entry name" value="Histidine kinase-like ATPase, C-terminal domain"/>
    <property type="match status" value="1"/>
</dbReference>
<keyword evidence="5" id="KW-0547">Nucleotide-binding</keyword>
<name>A0ABT3X6F1_9BACL</name>
<sequence>MERFDISSSDKQANRLRLKEHLETSFDFYKSLFKMHPDAIYAMDPEGFFLCANAGFERLTGWSEAQYTRMTYRMLIMPDELERVDGYFAEGLQGKSQEFETSILRRDGRVVHLQMICLPIWIDGEIVGAHGIAKDITEIKQAEQRLLRSEKLSIAGQVAAGLAHEIRNPLTSLKGFLQLMAVNKRESEEYLSIMMAELGRIEVILGELLMLAKPQADRFATYDLTLLLDEAVSLLNTQAVLYNIEIVVTTASDLPLLFCDPAQIKQVFHNFLKNAIEAMPKGGRIAVDIRQDGSDAVLLRFADTGCGMSKERVAAFGEPFYTTKEKGTGLGSLVSRKIIENHGGELRVQSELNVGTTIEVRLPVR</sequence>
<dbReference type="InterPro" id="IPR003661">
    <property type="entry name" value="HisK_dim/P_dom"/>
</dbReference>
<dbReference type="Gene3D" id="1.10.287.130">
    <property type="match status" value="1"/>
</dbReference>
<dbReference type="PROSITE" id="PS50112">
    <property type="entry name" value="PAS"/>
    <property type="match status" value="1"/>
</dbReference>
<evidence type="ECO:0000256" key="4">
    <source>
        <dbReference type="ARBA" id="ARBA00022679"/>
    </source>
</evidence>
<dbReference type="SUPFAM" id="SSF55785">
    <property type="entry name" value="PYP-like sensor domain (PAS domain)"/>
    <property type="match status" value="1"/>
</dbReference>
<gene>
    <name evidence="12" type="ORF">OS242_18965</name>
</gene>
<dbReference type="InterPro" id="IPR003594">
    <property type="entry name" value="HATPase_dom"/>
</dbReference>
<proteinExistence type="predicted"/>
<evidence type="ECO:0000313" key="13">
    <source>
        <dbReference type="Proteomes" id="UP001208017"/>
    </source>
</evidence>
<evidence type="ECO:0000259" key="10">
    <source>
        <dbReference type="PROSITE" id="PS50112"/>
    </source>
</evidence>
<dbReference type="PANTHER" id="PTHR43065">
    <property type="entry name" value="SENSOR HISTIDINE KINASE"/>
    <property type="match status" value="1"/>
</dbReference>
<dbReference type="PANTHER" id="PTHR43065:SF34">
    <property type="entry name" value="SPORULATION KINASE A"/>
    <property type="match status" value="1"/>
</dbReference>
<dbReference type="PROSITE" id="PS50109">
    <property type="entry name" value="HIS_KIN"/>
    <property type="match status" value="1"/>
</dbReference>
<reference evidence="12 13" key="1">
    <citation type="submission" date="2022-11" db="EMBL/GenBank/DDBJ databases">
        <title>Study of microbial diversity in lake waters.</title>
        <authorList>
            <person name="Zhang J."/>
        </authorList>
    </citation>
    <scope>NUCLEOTIDE SEQUENCE [LARGE SCALE GENOMIC DNA]</scope>
    <source>
        <strain evidence="12 13">DT12</strain>
    </source>
</reference>
<accession>A0ABT3X6F1</accession>
<organism evidence="12 13">
    <name type="scientific">Tumebacillus lacus</name>
    <dbReference type="NCBI Taxonomy" id="2995335"/>
    <lineage>
        <taxon>Bacteria</taxon>
        <taxon>Bacillati</taxon>
        <taxon>Bacillota</taxon>
        <taxon>Bacilli</taxon>
        <taxon>Bacillales</taxon>
        <taxon>Alicyclobacillaceae</taxon>
        <taxon>Tumebacillus</taxon>
    </lineage>
</organism>
<feature type="domain" description="Histidine kinase" evidence="9">
    <location>
        <begin position="161"/>
        <end position="365"/>
    </location>
</feature>
<evidence type="ECO:0000313" key="12">
    <source>
        <dbReference type="EMBL" id="MCX7572021.1"/>
    </source>
</evidence>
<evidence type="ECO:0000256" key="2">
    <source>
        <dbReference type="ARBA" id="ARBA00012438"/>
    </source>
</evidence>
<dbReference type="SUPFAM" id="SSF55874">
    <property type="entry name" value="ATPase domain of HSP90 chaperone/DNA topoisomerase II/histidine kinase"/>
    <property type="match status" value="1"/>
</dbReference>
<dbReference type="InterPro" id="IPR004358">
    <property type="entry name" value="Sig_transdc_His_kin-like_C"/>
</dbReference>
<keyword evidence="7" id="KW-0067">ATP-binding</keyword>
<dbReference type="CDD" id="cd00082">
    <property type="entry name" value="HisKA"/>
    <property type="match status" value="1"/>
</dbReference>
<dbReference type="CDD" id="cd00130">
    <property type="entry name" value="PAS"/>
    <property type="match status" value="1"/>
</dbReference>
<dbReference type="SMART" id="SM00388">
    <property type="entry name" value="HisKA"/>
    <property type="match status" value="1"/>
</dbReference>
<evidence type="ECO:0000259" key="9">
    <source>
        <dbReference type="PROSITE" id="PS50109"/>
    </source>
</evidence>
<feature type="domain" description="PAC" evidence="11">
    <location>
        <begin position="97"/>
        <end position="148"/>
    </location>
</feature>
<keyword evidence="3" id="KW-0597">Phosphoprotein</keyword>
<dbReference type="InterPro" id="IPR036097">
    <property type="entry name" value="HisK_dim/P_sf"/>
</dbReference>
<dbReference type="SUPFAM" id="SSF47384">
    <property type="entry name" value="Homodimeric domain of signal transducing histidine kinase"/>
    <property type="match status" value="1"/>
</dbReference>
<keyword evidence="4" id="KW-0808">Transferase</keyword>
<dbReference type="Proteomes" id="UP001208017">
    <property type="component" value="Unassembled WGS sequence"/>
</dbReference>
<keyword evidence="6" id="KW-0418">Kinase</keyword>
<dbReference type="InterPro" id="IPR013656">
    <property type="entry name" value="PAS_4"/>
</dbReference>
<evidence type="ECO:0000256" key="1">
    <source>
        <dbReference type="ARBA" id="ARBA00000085"/>
    </source>
</evidence>
<dbReference type="Pfam" id="PF08448">
    <property type="entry name" value="PAS_4"/>
    <property type="match status" value="1"/>
</dbReference>
<dbReference type="PROSITE" id="PS50113">
    <property type="entry name" value="PAC"/>
    <property type="match status" value="1"/>
</dbReference>
<comment type="catalytic activity">
    <reaction evidence="1">
        <text>ATP + protein L-histidine = ADP + protein N-phospho-L-histidine.</text>
        <dbReference type="EC" id="2.7.13.3"/>
    </reaction>
</comment>
<dbReference type="InterPro" id="IPR000700">
    <property type="entry name" value="PAS-assoc_C"/>
</dbReference>
<keyword evidence="8" id="KW-0902">Two-component regulatory system</keyword>
<feature type="domain" description="PAS" evidence="10">
    <location>
        <begin position="25"/>
        <end position="95"/>
    </location>
</feature>
<dbReference type="Gene3D" id="3.30.450.20">
    <property type="entry name" value="PAS domain"/>
    <property type="match status" value="1"/>
</dbReference>
<dbReference type="NCBIfam" id="TIGR00229">
    <property type="entry name" value="sensory_box"/>
    <property type="match status" value="1"/>
</dbReference>
<dbReference type="RefSeq" id="WP_267153272.1">
    <property type="nucleotide sequence ID" value="NZ_JAPMLT010000015.1"/>
</dbReference>
<dbReference type="InterPro" id="IPR005467">
    <property type="entry name" value="His_kinase_dom"/>
</dbReference>
<evidence type="ECO:0000256" key="7">
    <source>
        <dbReference type="ARBA" id="ARBA00022840"/>
    </source>
</evidence>
<evidence type="ECO:0000256" key="8">
    <source>
        <dbReference type="ARBA" id="ARBA00023012"/>
    </source>
</evidence>
<protein>
    <recommendedName>
        <fullName evidence="2">histidine kinase</fullName>
        <ecNumber evidence="2">2.7.13.3</ecNumber>
    </recommendedName>
</protein>
<evidence type="ECO:0000256" key="3">
    <source>
        <dbReference type="ARBA" id="ARBA00022553"/>
    </source>
</evidence>
<dbReference type="PRINTS" id="PR00344">
    <property type="entry name" value="BCTRLSENSOR"/>
</dbReference>